<reference evidence="1" key="1">
    <citation type="submission" date="2020-08" db="EMBL/GenBank/DDBJ databases">
        <title>Multicomponent nature underlies the extraordinary mechanical properties of spider dragline silk.</title>
        <authorList>
            <person name="Kono N."/>
            <person name="Nakamura H."/>
            <person name="Mori M."/>
            <person name="Yoshida Y."/>
            <person name="Ohtoshi R."/>
            <person name="Malay A.D."/>
            <person name="Moran D.A.P."/>
            <person name="Tomita M."/>
            <person name="Numata K."/>
            <person name="Arakawa K."/>
        </authorList>
    </citation>
    <scope>NUCLEOTIDE SEQUENCE</scope>
</reference>
<evidence type="ECO:0000313" key="1">
    <source>
        <dbReference type="EMBL" id="GFT92071.1"/>
    </source>
</evidence>
<sequence>MQYILRLGCVTLFFEEAITYVLEYNNLRWNPPVPIPTLMERCDRYFFPSMGQALVHHCMVDEALRHVRLIGFDMGRWIEMSPDAARNSLRQNLRRYVRQIIEDDFFKHLYVIAFICYLSCYVVKRDKSEFTYFIVSEAADFFYMDNYTSARYTYLFERSYQYNITHRVLHEQSEDEGFYSDTGSEDDEDDFRRFL</sequence>
<protein>
    <submittedName>
        <fullName evidence="1">Uncharacterized protein</fullName>
    </submittedName>
</protein>
<evidence type="ECO:0000313" key="2">
    <source>
        <dbReference type="Proteomes" id="UP000887013"/>
    </source>
</evidence>
<organism evidence="1 2">
    <name type="scientific">Nephila pilipes</name>
    <name type="common">Giant wood spider</name>
    <name type="synonym">Nephila maculata</name>
    <dbReference type="NCBI Taxonomy" id="299642"/>
    <lineage>
        <taxon>Eukaryota</taxon>
        <taxon>Metazoa</taxon>
        <taxon>Ecdysozoa</taxon>
        <taxon>Arthropoda</taxon>
        <taxon>Chelicerata</taxon>
        <taxon>Arachnida</taxon>
        <taxon>Araneae</taxon>
        <taxon>Araneomorphae</taxon>
        <taxon>Entelegynae</taxon>
        <taxon>Araneoidea</taxon>
        <taxon>Nephilidae</taxon>
        <taxon>Nephila</taxon>
    </lineage>
</organism>
<dbReference type="OrthoDB" id="6412392at2759"/>
<dbReference type="AlphaFoldDB" id="A0A8X6PVR1"/>
<keyword evidence="2" id="KW-1185">Reference proteome</keyword>
<comment type="caution">
    <text evidence="1">The sequence shown here is derived from an EMBL/GenBank/DDBJ whole genome shotgun (WGS) entry which is preliminary data.</text>
</comment>
<accession>A0A8X6PVR1</accession>
<gene>
    <name evidence="1" type="ORF">NPIL_606181</name>
</gene>
<proteinExistence type="predicted"/>
<dbReference type="EMBL" id="BMAW01120987">
    <property type="protein sequence ID" value="GFT92071.1"/>
    <property type="molecule type" value="Genomic_DNA"/>
</dbReference>
<name>A0A8X6PVR1_NEPPI</name>
<dbReference type="Proteomes" id="UP000887013">
    <property type="component" value="Unassembled WGS sequence"/>
</dbReference>